<organism evidence="1 2">
    <name type="scientific">Cirrhinus mrigala</name>
    <name type="common">Mrigala</name>
    <dbReference type="NCBI Taxonomy" id="683832"/>
    <lineage>
        <taxon>Eukaryota</taxon>
        <taxon>Metazoa</taxon>
        <taxon>Chordata</taxon>
        <taxon>Craniata</taxon>
        <taxon>Vertebrata</taxon>
        <taxon>Euteleostomi</taxon>
        <taxon>Actinopterygii</taxon>
        <taxon>Neopterygii</taxon>
        <taxon>Teleostei</taxon>
        <taxon>Ostariophysi</taxon>
        <taxon>Cypriniformes</taxon>
        <taxon>Cyprinidae</taxon>
        <taxon>Labeoninae</taxon>
        <taxon>Labeonini</taxon>
        <taxon>Cirrhinus</taxon>
    </lineage>
</organism>
<evidence type="ECO:0000313" key="1">
    <source>
        <dbReference type="EMBL" id="KAL0203163.1"/>
    </source>
</evidence>
<keyword evidence="2" id="KW-1185">Reference proteome</keyword>
<comment type="caution">
    <text evidence="1">The sequence shown here is derived from an EMBL/GenBank/DDBJ whole genome shotgun (WGS) entry which is preliminary data.</text>
</comment>
<dbReference type="EMBL" id="JAMKFB020000001">
    <property type="protein sequence ID" value="KAL0203163.1"/>
    <property type="molecule type" value="Genomic_DNA"/>
</dbReference>
<feature type="non-terminal residue" evidence="1">
    <location>
        <position position="52"/>
    </location>
</feature>
<feature type="non-terminal residue" evidence="1">
    <location>
        <position position="1"/>
    </location>
</feature>
<dbReference type="AlphaFoldDB" id="A0ABD0RZH1"/>
<dbReference type="Proteomes" id="UP001529510">
    <property type="component" value="Unassembled WGS sequence"/>
</dbReference>
<sequence>EHNQGGTEEKDDSSKLRTLRLNLSRLLVSFIPSLHLEHVDYNSDVIDTILIQ</sequence>
<protein>
    <submittedName>
        <fullName evidence="1">Uncharacterized protein</fullName>
    </submittedName>
</protein>
<accession>A0ABD0RZH1</accession>
<proteinExistence type="predicted"/>
<reference evidence="1 2" key="1">
    <citation type="submission" date="2024-05" db="EMBL/GenBank/DDBJ databases">
        <title>Genome sequencing and assembly of Indian major carp, Cirrhinus mrigala (Hamilton, 1822).</title>
        <authorList>
            <person name="Mohindra V."/>
            <person name="Chowdhury L.M."/>
            <person name="Lal K."/>
            <person name="Jena J.K."/>
        </authorList>
    </citation>
    <scope>NUCLEOTIDE SEQUENCE [LARGE SCALE GENOMIC DNA]</scope>
    <source>
        <strain evidence="1">CM1030</strain>
        <tissue evidence="1">Blood</tissue>
    </source>
</reference>
<gene>
    <name evidence="1" type="ORF">M9458_001181</name>
</gene>
<evidence type="ECO:0000313" key="2">
    <source>
        <dbReference type="Proteomes" id="UP001529510"/>
    </source>
</evidence>
<name>A0ABD0RZH1_CIRMR</name>